<evidence type="ECO:0000259" key="3">
    <source>
        <dbReference type="Pfam" id="PF00534"/>
    </source>
</evidence>
<dbReference type="InterPro" id="IPR001296">
    <property type="entry name" value="Glyco_trans_1"/>
</dbReference>
<sequence length="408" mass="47955">MTLIIISDFMQDEIYLNEEVKYYDEKDKIFFFTVKGHEYSNTHINIPSYFKIGKLGIHYNSIIHRIICLIRSIFRKDMISELKYMVETKKLTFNSLKRLFLFSSKSELVLSNIKKVFDKNQMLKTENLIFYTYRVGFSSLACCRLKDIFPNAKVVSRCHAQDIFEFRNKENYLPYRSYLYSRIDEIHCISEDGMRYLENYDELNKKTFLHRLGTKEIKLNNKINNRNFVILTCSRIARIKRIHVIAGALTNIKDGYIKWVHYGDGDEKYLEEIKDIIKNCGQNISVDFRGFCDNDKYLNIIENEEFSVFINVSESEGLPVSIMEAESVGMPVIATNVGGTSEAVINGENGILLDANLTEEQLIEAILKIKFMDSNLYNTYKYNSRKIWEKKFRNSVNYKDFINHLKEI</sequence>
<evidence type="ECO:0000256" key="2">
    <source>
        <dbReference type="ARBA" id="ARBA00022679"/>
    </source>
</evidence>
<keyword evidence="1" id="KW-0328">Glycosyltransferase</keyword>
<dbReference type="GO" id="GO:0016757">
    <property type="term" value="F:glycosyltransferase activity"/>
    <property type="evidence" value="ECO:0007669"/>
    <property type="project" value="UniProtKB-KW"/>
</dbReference>
<dbReference type="RefSeq" id="WP_102164171.1">
    <property type="nucleotide sequence ID" value="NZ_JAPJPX010000004.1"/>
</dbReference>
<dbReference type="AlphaFoldDB" id="A0A2N6SSZ0"/>
<dbReference type="PANTHER" id="PTHR12526:SF629">
    <property type="entry name" value="TEICHURONIC ACID BIOSYNTHESIS GLYCOSYLTRANSFERASE TUAH-RELATED"/>
    <property type="match status" value="1"/>
</dbReference>
<comment type="caution">
    <text evidence="4">The sequence shown here is derived from an EMBL/GenBank/DDBJ whole genome shotgun (WGS) entry which is preliminary data.</text>
</comment>
<evidence type="ECO:0000313" key="5">
    <source>
        <dbReference type="Proteomes" id="UP000235723"/>
    </source>
</evidence>
<organism evidence="4 5">
    <name type="scientific">Finegoldia magna</name>
    <name type="common">Peptostreptococcus magnus</name>
    <dbReference type="NCBI Taxonomy" id="1260"/>
    <lineage>
        <taxon>Bacteria</taxon>
        <taxon>Bacillati</taxon>
        <taxon>Bacillota</taxon>
        <taxon>Tissierellia</taxon>
        <taxon>Tissierellales</taxon>
        <taxon>Peptoniphilaceae</taxon>
        <taxon>Finegoldia</taxon>
    </lineage>
</organism>
<reference evidence="4 5" key="1">
    <citation type="submission" date="2017-09" db="EMBL/GenBank/DDBJ databases">
        <title>Bacterial strain isolated from the female urinary microbiota.</title>
        <authorList>
            <person name="Thomas-White K."/>
            <person name="Kumar N."/>
            <person name="Forster S."/>
            <person name="Putonti C."/>
            <person name="Lawley T."/>
            <person name="Wolfe A.J."/>
        </authorList>
    </citation>
    <scope>NUCLEOTIDE SEQUENCE [LARGE SCALE GENOMIC DNA]</scope>
    <source>
        <strain evidence="4 5">UMB0115</strain>
    </source>
</reference>
<dbReference type="Gene3D" id="3.40.50.2000">
    <property type="entry name" value="Glycogen Phosphorylase B"/>
    <property type="match status" value="2"/>
</dbReference>
<evidence type="ECO:0000256" key="1">
    <source>
        <dbReference type="ARBA" id="ARBA00022676"/>
    </source>
</evidence>
<proteinExistence type="predicted"/>
<dbReference type="PANTHER" id="PTHR12526">
    <property type="entry name" value="GLYCOSYLTRANSFERASE"/>
    <property type="match status" value="1"/>
</dbReference>
<accession>A0A2N6SSZ0</accession>
<gene>
    <name evidence="4" type="ORF">CJ208_05060</name>
</gene>
<dbReference type="SUPFAM" id="SSF53756">
    <property type="entry name" value="UDP-Glycosyltransferase/glycogen phosphorylase"/>
    <property type="match status" value="1"/>
</dbReference>
<name>A0A2N6SSZ0_FINMA</name>
<keyword evidence="2" id="KW-0808">Transferase</keyword>
<dbReference type="EMBL" id="PNHD01000005">
    <property type="protein sequence ID" value="PMC60197.1"/>
    <property type="molecule type" value="Genomic_DNA"/>
</dbReference>
<evidence type="ECO:0000313" key="4">
    <source>
        <dbReference type="EMBL" id="PMC60197.1"/>
    </source>
</evidence>
<feature type="domain" description="Glycosyl transferase family 1" evidence="3">
    <location>
        <begin position="216"/>
        <end position="386"/>
    </location>
</feature>
<dbReference type="Proteomes" id="UP000235723">
    <property type="component" value="Unassembled WGS sequence"/>
</dbReference>
<protein>
    <recommendedName>
        <fullName evidence="3">Glycosyl transferase family 1 domain-containing protein</fullName>
    </recommendedName>
</protein>
<dbReference type="Pfam" id="PF00534">
    <property type="entry name" value="Glycos_transf_1"/>
    <property type="match status" value="1"/>
</dbReference>